<feature type="transmembrane region" description="Helical" evidence="3">
    <location>
        <begin position="143"/>
        <end position="163"/>
    </location>
</feature>
<feature type="chain" id="PRO_5046235567" description="Tetratricopeptide repeat protein" evidence="4">
    <location>
        <begin position="25"/>
        <end position="294"/>
    </location>
</feature>
<reference evidence="5 6" key="1">
    <citation type="submission" date="2023-07" db="EMBL/GenBank/DDBJ databases">
        <title>Sorghum-associated microbial communities from plants grown in Nebraska, USA.</title>
        <authorList>
            <person name="Schachtman D."/>
        </authorList>
    </citation>
    <scope>NUCLEOTIDE SEQUENCE [LARGE SCALE GENOMIC DNA]</scope>
    <source>
        <strain evidence="5 6">BE314</strain>
    </source>
</reference>
<dbReference type="Proteomes" id="UP001180453">
    <property type="component" value="Unassembled WGS sequence"/>
</dbReference>
<feature type="region of interest" description="Disordered" evidence="2">
    <location>
        <begin position="116"/>
        <end position="136"/>
    </location>
</feature>
<dbReference type="EMBL" id="JAVDXU010000001">
    <property type="protein sequence ID" value="MDR7269154.1"/>
    <property type="molecule type" value="Genomic_DNA"/>
</dbReference>
<feature type="repeat" description="TPR" evidence="1">
    <location>
        <begin position="58"/>
        <end position="91"/>
    </location>
</feature>
<feature type="signal peptide" evidence="4">
    <location>
        <begin position="1"/>
        <end position="24"/>
    </location>
</feature>
<dbReference type="Gene3D" id="1.25.40.10">
    <property type="entry name" value="Tetratricopeptide repeat domain"/>
    <property type="match status" value="1"/>
</dbReference>
<gene>
    <name evidence="5" type="ORF">J2X20_001783</name>
</gene>
<evidence type="ECO:0000256" key="3">
    <source>
        <dbReference type="SAM" id="Phobius"/>
    </source>
</evidence>
<proteinExistence type="predicted"/>
<dbReference type="Pfam" id="PF13432">
    <property type="entry name" value="TPR_16"/>
    <property type="match status" value="1"/>
</dbReference>
<evidence type="ECO:0000256" key="4">
    <source>
        <dbReference type="SAM" id="SignalP"/>
    </source>
</evidence>
<organism evidence="5 6">
    <name type="scientific">Roseateles saccharophilus</name>
    <name type="common">Pseudomonas saccharophila</name>
    <dbReference type="NCBI Taxonomy" id="304"/>
    <lineage>
        <taxon>Bacteria</taxon>
        <taxon>Pseudomonadati</taxon>
        <taxon>Pseudomonadota</taxon>
        <taxon>Betaproteobacteria</taxon>
        <taxon>Burkholderiales</taxon>
        <taxon>Sphaerotilaceae</taxon>
        <taxon>Roseateles</taxon>
    </lineage>
</organism>
<dbReference type="RefSeq" id="WP_310263567.1">
    <property type="nucleotide sequence ID" value="NZ_JAVDXU010000001.1"/>
</dbReference>
<keyword evidence="3" id="KW-0812">Transmembrane</keyword>
<evidence type="ECO:0000313" key="6">
    <source>
        <dbReference type="Proteomes" id="UP001180453"/>
    </source>
</evidence>
<feature type="compositionally biased region" description="Gly residues" evidence="2">
    <location>
        <begin position="270"/>
        <end position="294"/>
    </location>
</feature>
<dbReference type="InterPro" id="IPR019734">
    <property type="entry name" value="TPR_rpt"/>
</dbReference>
<accession>A0ABU1YJW9</accession>
<evidence type="ECO:0000256" key="1">
    <source>
        <dbReference type="PROSITE-ProRule" id="PRU00339"/>
    </source>
</evidence>
<keyword evidence="3" id="KW-0472">Membrane</keyword>
<feature type="compositionally biased region" description="Gly residues" evidence="2">
    <location>
        <begin position="237"/>
        <end position="255"/>
    </location>
</feature>
<dbReference type="PROSITE" id="PS50005">
    <property type="entry name" value="TPR"/>
    <property type="match status" value="1"/>
</dbReference>
<evidence type="ECO:0000256" key="2">
    <source>
        <dbReference type="SAM" id="MobiDB-lite"/>
    </source>
</evidence>
<keyword evidence="4" id="KW-0732">Signal</keyword>
<feature type="region of interest" description="Disordered" evidence="2">
    <location>
        <begin position="227"/>
        <end position="294"/>
    </location>
</feature>
<name>A0ABU1YJW9_ROSSA</name>
<evidence type="ECO:0008006" key="7">
    <source>
        <dbReference type="Google" id="ProtNLM"/>
    </source>
</evidence>
<protein>
    <recommendedName>
        <fullName evidence="7">Tetratricopeptide repeat protein</fullName>
    </recommendedName>
</protein>
<comment type="caution">
    <text evidence="5">The sequence shown here is derived from an EMBL/GenBank/DDBJ whole genome shotgun (WGS) entry which is preliminary data.</text>
</comment>
<keyword evidence="1" id="KW-0802">TPR repeat</keyword>
<keyword evidence="3" id="KW-1133">Transmembrane helix</keyword>
<evidence type="ECO:0000313" key="5">
    <source>
        <dbReference type="EMBL" id="MDR7269154.1"/>
    </source>
</evidence>
<sequence>MKFPRFLLLCMALLSGLWLGTAQALPNVDEVQAAVQRGDYPGAEKMMREVVAAKPDSPRAHYVLAEILAHQRQFNEAAEHVRRARALDPAIKFADSAKFTAFEQLLQREQAGLAKSSANTPAVVNSPPPMRAAPAQRSESGGVPVWLLVVGAVIFIWVAASWMRRRAAAQAQPAMAGGYGMGGGYGPQGYGPGVPPASGGPGLMGVGLAAAGGVAAGMLAEKLLHGGSDEHSVPRDSGGGGGGLIPGSFDSGGGNAAADELTRRDIDFGSGDGWGAGDAGGGDFGGGGGGSDDW</sequence>
<dbReference type="InterPro" id="IPR011990">
    <property type="entry name" value="TPR-like_helical_dom_sf"/>
</dbReference>
<keyword evidence="6" id="KW-1185">Reference proteome</keyword>
<dbReference type="SUPFAM" id="SSF48452">
    <property type="entry name" value="TPR-like"/>
    <property type="match status" value="1"/>
</dbReference>